<dbReference type="GeneID" id="36396878"/>
<organism evidence="6 7">
    <name type="scientific">Plasmopara halstedii</name>
    <name type="common">Downy mildew of sunflower</name>
    <dbReference type="NCBI Taxonomy" id="4781"/>
    <lineage>
        <taxon>Eukaryota</taxon>
        <taxon>Sar</taxon>
        <taxon>Stramenopiles</taxon>
        <taxon>Oomycota</taxon>
        <taxon>Peronosporomycetes</taxon>
        <taxon>Peronosporales</taxon>
        <taxon>Peronosporaceae</taxon>
        <taxon>Plasmopara</taxon>
    </lineage>
</organism>
<dbReference type="Pfam" id="PF14768">
    <property type="entry name" value="RPA_interact_C"/>
    <property type="match status" value="1"/>
</dbReference>
<evidence type="ECO:0000256" key="1">
    <source>
        <dbReference type="ARBA" id="ARBA00022723"/>
    </source>
</evidence>
<feature type="domain" description="RPA-interacting protein C-terminal" evidence="5">
    <location>
        <begin position="990"/>
        <end position="1078"/>
    </location>
</feature>
<keyword evidence="1" id="KW-0479">Metal-binding</keyword>
<feature type="region of interest" description="Disordered" evidence="4">
    <location>
        <begin position="595"/>
        <end position="620"/>
    </location>
</feature>
<dbReference type="GO" id="GO:0008270">
    <property type="term" value="F:zinc ion binding"/>
    <property type="evidence" value="ECO:0007669"/>
    <property type="project" value="UniProtKB-KW"/>
</dbReference>
<proteinExistence type="predicted"/>
<keyword evidence="2" id="KW-0863">Zinc-finger</keyword>
<sequence length="1081" mass="124594">MYVTDSTQHMKNRQESNTFRKTFTVRDGFHLRSYNAETYAAIAAQQSSLEQSSDAMAVDDDHCRLFHESIKTKIVSAPQLAQQRLRANTRLTMNVKDPPKIPGSHAHKCADEASATMNILNQILQSENVYQGSNCENESRKAFEALKAPEEWLIYRHRLRETKQLEANKLLEDTSNLSKSHVRVIGKNDEVRLPMKPTSYPTLTSTYSKRVAAARPKKHMPFDHEYNHHDKLPETSEQTSQFFPIYNARAQNNLLKSQPEISAATPTETALLVYPEKPSIDVSHLYTRRSVMRHETAMVLHSRSLSSRINELRNVPNLLKQIEAHRLREKKQHIAEHGADIVAKNCISPRTQGLHKRLQTPLLPSATDCKINQANKRKQELDAAREYKMQRTSSRWQVCHDQCVKFGCHNDIQSQWLVIVELAGSSNKWLLEFKKSHQNFLEMIKRLQRFWRQRRLLQLTRSQPSFSLSSAAFRMPSFIVAVIQLQRSARVWLKQKHHRERRSDVVLIVTAWFDFQDVKFRRIILRFRKRVREFQSMWRSWRAITAARVKLLLIVWANMERRIKSHRVGTSEKNLLPSDSDSRSRKDSSLLAMLQQIRDEKPQKQQSKRLNGMHRHSRSGGAIRMLEGGATIDFQSLKSANSSPISHFSRTSKRTKSISTAQTRRDNMGHNTTEMTQFHTADFCKIHRNLSTESPEFDEHLLNHKKNCRCSNHLSLLQVPSPNQLVPVSAKVPLSLKVKVLRKLLCDKRKMYSNARDRGLKSWSATQKKMRSQVLHYDVLYELAAFRQLQAKYTTFLVLHSITESEMTHLIYEFLYFEIGNNWKIKMTPPLKQRIPLKRLSLSPPVCKAQLHQRCLQRIKRDRAQLMAKLRSPGSSSSVSEEIQLLVANEQHKASLSASPAAAVSVDDMLLLGHLKESEYLEIIHALEDALRHEFEKEKNEEGDNELRLAEHMAELEDAELEAMLAGMELMDDLEHSNAKEQQHTSIQVLCPSCKAGYLREHKDAQASTPFILCSCGFTFRAKCVYTSLLEDFREKIVNAFITHRNTCSADPSFRKQTLIDNSADSLCIQCTHCGCDNVLP</sequence>
<dbReference type="Proteomes" id="UP000054928">
    <property type="component" value="Unassembled WGS sequence"/>
</dbReference>
<evidence type="ECO:0000259" key="5">
    <source>
        <dbReference type="Pfam" id="PF14768"/>
    </source>
</evidence>
<name>A0A0P1ATM0_PLAHL</name>
<dbReference type="PANTHER" id="PTHR31742">
    <property type="entry name" value="RPA-INTERACTING PROTEIN RPAIN"/>
    <property type="match status" value="1"/>
</dbReference>
<accession>A0A0P1ATM0</accession>
<dbReference type="OrthoDB" id="120472at2759"/>
<keyword evidence="7" id="KW-1185">Reference proteome</keyword>
<dbReference type="GO" id="GO:0006606">
    <property type="term" value="P:protein import into nucleus"/>
    <property type="evidence" value="ECO:0007669"/>
    <property type="project" value="TreeGrafter"/>
</dbReference>
<evidence type="ECO:0000256" key="4">
    <source>
        <dbReference type="SAM" id="MobiDB-lite"/>
    </source>
</evidence>
<evidence type="ECO:0000313" key="7">
    <source>
        <dbReference type="Proteomes" id="UP000054928"/>
    </source>
</evidence>
<feature type="region of interest" description="Disordered" evidence="4">
    <location>
        <begin position="641"/>
        <end position="663"/>
    </location>
</feature>
<dbReference type="EMBL" id="CCYD01001583">
    <property type="protein sequence ID" value="CEG45533.1"/>
    <property type="molecule type" value="Genomic_DNA"/>
</dbReference>
<dbReference type="InterPro" id="IPR028159">
    <property type="entry name" value="RPA_interact_C_dom"/>
</dbReference>
<reference evidence="7" key="1">
    <citation type="submission" date="2014-09" db="EMBL/GenBank/DDBJ databases">
        <authorList>
            <person name="Sharma Rahul"/>
            <person name="Thines Marco"/>
        </authorList>
    </citation>
    <scope>NUCLEOTIDE SEQUENCE [LARGE SCALE GENOMIC DNA]</scope>
</reference>
<dbReference type="OMA" id="FQLVMYD"/>
<dbReference type="STRING" id="4781.A0A0P1ATM0"/>
<dbReference type="InterPro" id="IPR028156">
    <property type="entry name" value="RIP"/>
</dbReference>
<dbReference type="AlphaFoldDB" id="A0A0P1ATM0"/>
<evidence type="ECO:0000256" key="3">
    <source>
        <dbReference type="ARBA" id="ARBA00022833"/>
    </source>
</evidence>
<dbReference type="GO" id="GO:0005634">
    <property type="term" value="C:nucleus"/>
    <property type="evidence" value="ECO:0007669"/>
    <property type="project" value="TreeGrafter"/>
</dbReference>
<protein>
    <submittedName>
        <fullName evidence="6">RPA-interacting protein, C-terminal domain</fullName>
    </submittedName>
</protein>
<evidence type="ECO:0000256" key="2">
    <source>
        <dbReference type="ARBA" id="ARBA00022771"/>
    </source>
</evidence>
<keyword evidence="3" id="KW-0862">Zinc</keyword>
<dbReference type="PANTHER" id="PTHR31742:SF1">
    <property type="entry name" value="RPA-INTERACTING PROTEIN"/>
    <property type="match status" value="1"/>
</dbReference>
<dbReference type="RefSeq" id="XP_024581902.1">
    <property type="nucleotide sequence ID" value="XM_024716288.1"/>
</dbReference>
<evidence type="ECO:0000313" key="6">
    <source>
        <dbReference type="EMBL" id="CEG45533.1"/>
    </source>
</evidence>